<feature type="signal peptide" evidence="3">
    <location>
        <begin position="1"/>
        <end position="33"/>
    </location>
</feature>
<organism evidence="5 6">
    <name type="scientific">Pseudomarimonas arenosa</name>
    <dbReference type="NCBI Taxonomy" id="2774145"/>
    <lineage>
        <taxon>Bacteria</taxon>
        <taxon>Pseudomonadati</taxon>
        <taxon>Pseudomonadota</taxon>
        <taxon>Gammaproteobacteria</taxon>
        <taxon>Lysobacterales</taxon>
        <taxon>Lysobacteraceae</taxon>
        <taxon>Pseudomarimonas</taxon>
    </lineage>
</organism>
<evidence type="ECO:0000256" key="3">
    <source>
        <dbReference type="SAM" id="SignalP"/>
    </source>
</evidence>
<proteinExistence type="inferred from homology"/>
<dbReference type="EMBL" id="JACYTR010000065">
    <property type="protein sequence ID" value="MBD8527786.1"/>
    <property type="molecule type" value="Genomic_DNA"/>
</dbReference>
<keyword evidence="6" id="KW-1185">Reference proteome</keyword>
<dbReference type="RefSeq" id="WP_192031208.1">
    <property type="nucleotide sequence ID" value="NZ_JACYTR010000065.1"/>
</dbReference>
<dbReference type="PANTHER" id="PTHR35936">
    <property type="entry name" value="MEMBRANE-BOUND LYTIC MUREIN TRANSGLYCOSYLASE F"/>
    <property type="match status" value="1"/>
</dbReference>
<keyword evidence="2 3" id="KW-0732">Signal</keyword>
<feature type="chain" id="PRO_5043913013" evidence="3">
    <location>
        <begin position="34"/>
        <end position="267"/>
    </location>
</feature>
<dbReference type="Proteomes" id="UP000613768">
    <property type="component" value="Unassembled WGS sequence"/>
</dbReference>
<comment type="similarity">
    <text evidence="1">Belongs to the bacterial solute-binding protein 3 family.</text>
</comment>
<evidence type="ECO:0000256" key="1">
    <source>
        <dbReference type="ARBA" id="ARBA00010333"/>
    </source>
</evidence>
<dbReference type="SUPFAM" id="SSF53850">
    <property type="entry name" value="Periplasmic binding protein-like II"/>
    <property type="match status" value="1"/>
</dbReference>
<dbReference type="Gene3D" id="3.40.190.10">
    <property type="entry name" value="Periplasmic binding protein-like II"/>
    <property type="match status" value="2"/>
</dbReference>
<evidence type="ECO:0000313" key="5">
    <source>
        <dbReference type="EMBL" id="MBD8527786.1"/>
    </source>
</evidence>
<dbReference type="PROSITE" id="PS51257">
    <property type="entry name" value="PROKAR_LIPOPROTEIN"/>
    <property type="match status" value="1"/>
</dbReference>
<comment type="caution">
    <text evidence="5">The sequence shown here is derived from an EMBL/GenBank/DDBJ whole genome shotgun (WGS) entry which is preliminary data.</text>
</comment>
<protein>
    <submittedName>
        <fullName evidence="5">Transporter substrate-binding domain-containing protein</fullName>
    </submittedName>
</protein>
<name>A0AAW3ZUR5_9GAMM</name>
<dbReference type="SMART" id="SM00062">
    <property type="entry name" value="PBPb"/>
    <property type="match status" value="1"/>
</dbReference>
<dbReference type="AlphaFoldDB" id="A0AAW3ZUR5"/>
<feature type="domain" description="Solute-binding protein family 3/N-terminal" evidence="4">
    <location>
        <begin position="35"/>
        <end position="264"/>
    </location>
</feature>
<evidence type="ECO:0000256" key="2">
    <source>
        <dbReference type="ARBA" id="ARBA00022729"/>
    </source>
</evidence>
<accession>A0AAW3ZUR5</accession>
<reference evidence="5 6" key="1">
    <citation type="submission" date="2020-09" db="EMBL/GenBank/DDBJ databases">
        <title>Pseudoxanthomonas sp. CAU 1598 isolated from sand of Yaerae Beach.</title>
        <authorList>
            <person name="Kim W."/>
        </authorList>
    </citation>
    <scope>NUCLEOTIDE SEQUENCE [LARGE SCALE GENOMIC DNA]</scope>
    <source>
        <strain evidence="5 6">CAU 1598</strain>
    </source>
</reference>
<evidence type="ECO:0000259" key="4">
    <source>
        <dbReference type="SMART" id="SM00062"/>
    </source>
</evidence>
<dbReference type="InterPro" id="IPR001638">
    <property type="entry name" value="Solute-binding_3/MltF_N"/>
</dbReference>
<dbReference type="PANTHER" id="PTHR35936:SF25">
    <property type="entry name" value="ABC TRANSPORTER SUBSTRATE-BINDING PROTEIN"/>
    <property type="match status" value="1"/>
</dbReference>
<sequence length="267" mass="28867">MKSHQAIMKMTKVRRAGWLLSLAGMACFGTAQAATISIVADEWCPYNCEPGSDKPGFMIEIAEKTLGAAGHTIDYKNMPWSRAIDEARKGKFDAIVGAAKDDAPDFTYPAEPLGLSGSIFVVRKGEAWRYAGLDSLAGHAIGVIQDYSYDDELDQYIEANAKDSAKVQVAAGETALETNIKKLEAKRIDALVEDQSVLNYALAQAGKSGAFDLAGKLSDAEIYIAFSPAKKESAEYAKILSEGLAKLRASGELKQILAKYGLEDWKK</sequence>
<evidence type="ECO:0000313" key="6">
    <source>
        <dbReference type="Proteomes" id="UP000613768"/>
    </source>
</evidence>
<gene>
    <name evidence="5" type="ORF">IFO71_18725</name>
</gene>
<dbReference type="Pfam" id="PF00497">
    <property type="entry name" value="SBP_bac_3"/>
    <property type="match status" value="1"/>
</dbReference>